<protein>
    <recommendedName>
        <fullName evidence="2">HTH cro/C1-type domain-containing protein</fullName>
    </recommendedName>
</protein>
<dbReference type="SUPFAM" id="SSF47413">
    <property type="entry name" value="lambda repressor-like DNA-binding domains"/>
    <property type="match status" value="1"/>
</dbReference>
<proteinExistence type="predicted"/>
<dbReference type="InterPro" id="IPR001387">
    <property type="entry name" value="Cro/C1-type_HTH"/>
</dbReference>
<keyword evidence="4" id="KW-1185">Reference proteome</keyword>
<dbReference type="EMBL" id="LT629750">
    <property type="protein sequence ID" value="SDS02720.1"/>
    <property type="molecule type" value="Genomic_DNA"/>
</dbReference>
<dbReference type="PROSITE" id="PS50943">
    <property type="entry name" value="HTH_CROC1"/>
    <property type="match status" value="1"/>
</dbReference>
<reference evidence="4" key="1">
    <citation type="submission" date="2016-10" db="EMBL/GenBank/DDBJ databases">
        <authorList>
            <person name="Varghese N."/>
            <person name="Submissions S."/>
        </authorList>
    </citation>
    <scope>NUCLEOTIDE SEQUENCE [LARGE SCALE GENOMIC DNA]</scope>
    <source>
        <strain evidence="4">GAS369</strain>
    </source>
</reference>
<dbReference type="SMART" id="SM00530">
    <property type="entry name" value="HTH_XRE"/>
    <property type="match status" value="1"/>
</dbReference>
<evidence type="ECO:0000313" key="3">
    <source>
        <dbReference type="EMBL" id="SDS02720.1"/>
    </source>
</evidence>
<evidence type="ECO:0000313" key="4">
    <source>
        <dbReference type="Proteomes" id="UP000243904"/>
    </source>
</evidence>
<dbReference type="Gene3D" id="1.10.260.40">
    <property type="entry name" value="lambda repressor-like DNA-binding domains"/>
    <property type="match status" value="1"/>
</dbReference>
<evidence type="ECO:0000259" key="2">
    <source>
        <dbReference type="PROSITE" id="PS50943"/>
    </source>
</evidence>
<dbReference type="InterPro" id="IPR010982">
    <property type="entry name" value="Lambda_DNA-bd_dom_sf"/>
</dbReference>
<feature type="region of interest" description="Disordered" evidence="1">
    <location>
        <begin position="93"/>
        <end position="117"/>
    </location>
</feature>
<feature type="domain" description="HTH cro/C1-type" evidence="2">
    <location>
        <begin position="27"/>
        <end position="84"/>
    </location>
</feature>
<evidence type="ECO:0000256" key="1">
    <source>
        <dbReference type="SAM" id="MobiDB-lite"/>
    </source>
</evidence>
<gene>
    <name evidence="3" type="ORF">SAMN05444158_0767</name>
</gene>
<name>A0A1H1NV84_9BRAD</name>
<dbReference type="AlphaFoldDB" id="A0A1H1NV84"/>
<organism evidence="3 4">
    <name type="scientific">Bradyrhizobium canariense</name>
    <dbReference type="NCBI Taxonomy" id="255045"/>
    <lineage>
        <taxon>Bacteria</taxon>
        <taxon>Pseudomonadati</taxon>
        <taxon>Pseudomonadota</taxon>
        <taxon>Alphaproteobacteria</taxon>
        <taxon>Hyphomicrobiales</taxon>
        <taxon>Nitrobacteraceae</taxon>
        <taxon>Bradyrhizobium</taxon>
    </lineage>
</organism>
<dbReference type="Pfam" id="PF01381">
    <property type="entry name" value="HTH_3"/>
    <property type="match status" value="1"/>
</dbReference>
<sequence>MTFFRFDIDARSRTAGRFIGRVRRELLRAVMEEKGAGLTQQELARRLESRRSNINRQLSGEVEITLRSLADLAWALDREITFELRRPEDAAGQNIAPMTSTIGHKPIRIIAPKTSSD</sequence>
<dbReference type="CDD" id="cd00093">
    <property type="entry name" value="HTH_XRE"/>
    <property type="match status" value="1"/>
</dbReference>
<accession>A0A1H1NV84</accession>
<dbReference type="Proteomes" id="UP000243904">
    <property type="component" value="Chromosome I"/>
</dbReference>
<dbReference type="GO" id="GO:0003677">
    <property type="term" value="F:DNA binding"/>
    <property type="evidence" value="ECO:0007669"/>
    <property type="project" value="InterPro"/>
</dbReference>